<name>A0A1G4J827_9SACH</name>
<dbReference type="PANTHER" id="PTHR43142:SF8">
    <property type="entry name" value="CARBOXYLIC ESTER HYDROLASE"/>
    <property type="match status" value="1"/>
</dbReference>
<proteinExistence type="inferred from homology"/>
<dbReference type="EMBL" id="LT598463">
    <property type="protein sequence ID" value="SCU86080.1"/>
    <property type="molecule type" value="Genomic_DNA"/>
</dbReference>
<dbReference type="Gene3D" id="3.40.50.1820">
    <property type="entry name" value="alpha/beta hydrolase"/>
    <property type="match status" value="1"/>
</dbReference>
<dbReference type="EC" id="3.1.1.-" evidence="5"/>
<dbReference type="InterPro" id="IPR002018">
    <property type="entry name" value="CarbesteraseB"/>
</dbReference>
<evidence type="ECO:0000256" key="4">
    <source>
        <dbReference type="ARBA" id="ARBA00022963"/>
    </source>
</evidence>
<keyword evidence="3 5" id="KW-0378">Hydrolase</keyword>
<dbReference type="InterPro" id="IPR029058">
    <property type="entry name" value="AB_hydrolase_fold"/>
</dbReference>
<evidence type="ECO:0000256" key="3">
    <source>
        <dbReference type="ARBA" id="ARBA00022801"/>
    </source>
</evidence>
<dbReference type="SUPFAM" id="SSF53474">
    <property type="entry name" value="alpha/beta-Hydrolases"/>
    <property type="match status" value="1"/>
</dbReference>
<evidence type="ECO:0000256" key="5">
    <source>
        <dbReference type="RuleBase" id="RU361235"/>
    </source>
</evidence>
<evidence type="ECO:0000256" key="1">
    <source>
        <dbReference type="ARBA" id="ARBA00001024"/>
    </source>
</evidence>
<dbReference type="Pfam" id="PF00135">
    <property type="entry name" value="COesterase"/>
    <property type="match status" value="1"/>
</dbReference>
<dbReference type="PROSITE" id="PS00122">
    <property type="entry name" value="CARBOXYLESTERASE_B_1"/>
    <property type="match status" value="1"/>
</dbReference>
<gene>
    <name evidence="7" type="ORF">LAMI_0D00320G</name>
</gene>
<dbReference type="Proteomes" id="UP000191024">
    <property type="component" value="Chromosome D"/>
</dbReference>
<reference evidence="7 8" key="1">
    <citation type="submission" date="2016-03" db="EMBL/GenBank/DDBJ databases">
        <authorList>
            <person name="Devillers H."/>
        </authorList>
    </citation>
    <scope>NUCLEOTIDE SEQUENCE [LARGE SCALE GENOMIC DNA]</scope>
    <source>
        <strain evidence="7">CBS 11717</strain>
    </source>
</reference>
<dbReference type="InterPro" id="IPR019826">
    <property type="entry name" value="Carboxylesterase_B_AS"/>
</dbReference>
<keyword evidence="4" id="KW-0443">Lipid metabolism</keyword>
<feature type="domain" description="Carboxylesterase type B" evidence="6">
    <location>
        <begin position="23"/>
        <end position="496"/>
    </location>
</feature>
<keyword evidence="4" id="KW-0442">Lipid degradation</keyword>
<organism evidence="7 8">
    <name type="scientific">Lachancea mirantina</name>
    <dbReference type="NCBI Taxonomy" id="1230905"/>
    <lineage>
        <taxon>Eukaryota</taxon>
        <taxon>Fungi</taxon>
        <taxon>Dikarya</taxon>
        <taxon>Ascomycota</taxon>
        <taxon>Saccharomycotina</taxon>
        <taxon>Saccharomycetes</taxon>
        <taxon>Saccharomycetales</taxon>
        <taxon>Saccharomycetaceae</taxon>
        <taxon>Lachancea</taxon>
    </lineage>
</organism>
<evidence type="ECO:0000256" key="2">
    <source>
        <dbReference type="ARBA" id="ARBA00005964"/>
    </source>
</evidence>
<accession>A0A1G4J827</accession>
<protein>
    <recommendedName>
        <fullName evidence="5">Carboxylic ester hydrolase</fullName>
        <ecNumber evidence="5">3.1.1.-</ecNumber>
    </recommendedName>
</protein>
<comment type="similarity">
    <text evidence="2 5">Belongs to the type-B carboxylesterase/lipase family.</text>
</comment>
<dbReference type="PANTHER" id="PTHR43142">
    <property type="entry name" value="CARBOXYLIC ESTER HYDROLASE"/>
    <property type="match status" value="1"/>
</dbReference>
<dbReference type="AlphaFoldDB" id="A0A1G4J827"/>
<dbReference type="STRING" id="1230905.A0A1G4J827"/>
<comment type="catalytic activity">
    <reaction evidence="1">
        <text>a triacylglycerol + H2O = a diacylglycerol + a fatty acid + H(+)</text>
        <dbReference type="Rhea" id="RHEA:12044"/>
        <dbReference type="ChEBI" id="CHEBI:15377"/>
        <dbReference type="ChEBI" id="CHEBI:15378"/>
        <dbReference type="ChEBI" id="CHEBI:17855"/>
        <dbReference type="ChEBI" id="CHEBI:18035"/>
        <dbReference type="ChEBI" id="CHEBI:28868"/>
        <dbReference type="EC" id="3.1.1.3"/>
    </reaction>
</comment>
<dbReference type="GO" id="GO:0016042">
    <property type="term" value="P:lipid catabolic process"/>
    <property type="evidence" value="ECO:0007669"/>
    <property type="project" value="UniProtKB-KW"/>
</dbReference>
<dbReference type="GO" id="GO:0004806">
    <property type="term" value="F:triacylglycerol lipase activity"/>
    <property type="evidence" value="ECO:0007669"/>
    <property type="project" value="UniProtKB-EC"/>
</dbReference>
<keyword evidence="8" id="KW-1185">Reference proteome</keyword>
<evidence type="ECO:0000313" key="8">
    <source>
        <dbReference type="Proteomes" id="UP000191024"/>
    </source>
</evidence>
<evidence type="ECO:0000259" key="6">
    <source>
        <dbReference type="Pfam" id="PF00135"/>
    </source>
</evidence>
<evidence type="ECO:0000313" key="7">
    <source>
        <dbReference type="EMBL" id="SCU86080.1"/>
    </source>
</evidence>
<dbReference type="PROSITE" id="PS51257">
    <property type="entry name" value="PROKAR_LIPOPROTEIN"/>
    <property type="match status" value="1"/>
</dbReference>
<sequence>MAFIKNTPIATENCRRVDVQIGNQGTVTGCALRSPRSKKELCHRFCGIPYSLSVDGENRFKRPRKIPEDFDYTGEYIDFKLKCPQPASDDIRLGYIKSPSDENITYLNISVPASDKFKPKDGWPVLIYIHGGWLQNGSPSSDAYNAMELFDDEETRDKFILVTPGYRLNIFGFLSCEELLKEDSKGLNVGFWDQRFALEWVHDNIKYFGGNSEKLTLSGLSAGAYSTFFQLAYELYHQEESQLIKQVIFFSNCLFVQPKTLSETQEQFEEVCAKLAISSDLAPEEKLTALRKIDAGYLEDIIPELRMHTFRAVTDGEFVPPTLLQDILSGEYAQMLKAKGVRLMCGDVSNEGLTYSVFNPPTSLPNLIDQVENYYPKKVVDSLLEVYDVNQISNPAESSPLELSKLYGKIVADGQVYASLRGFLDKIINNGFPQQDVFRYRVSFRPKYVDEFLAPNDGVPHGCDTPIWFYSLRDGYNEEEITITRNWLKPYLSFLNFNDYIDGWSSADIKKIRWFKQDGSIEYEADPDWDRGVKVANVAYMAQV</sequence>
<dbReference type="OrthoDB" id="6846267at2759"/>